<evidence type="ECO:0000313" key="4">
    <source>
        <dbReference type="Proteomes" id="UP000031121"/>
    </source>
</evidence>
<name>A0A0A8B660_9ACTN</name>
<accession>A0A0A8B660</accession>
<evidence type="ECO:0008006" key="5">
    <source>
        <dbReference type="Google" id="ProtNLM"/>
    </source>
</evidence>
<organism evidence="3 4">
    <name type="scientific">Berryella intestinalis</name>
    <dbReference type="NCBI Taxonomy" id="1531429"/>
    <lineage>
        <taxon>Bacteria</taxon>
        <taxon>Bacillati</taxon>
        <taxon>Actinomycetota</taxon>
        <taxon>Coriobacteriia</taxon>
        <taxon>Eggerthellales</taxon>
        <taxon>Eggerthellaceae</taxon>
        <taxon>Berryella</taxon>
    </lineage>
</organism>
<reference evidence="4" key="1">
    <citation type="submission" date="2014-08" db="EMBL/GenBank/DDBJ databases">
        <title>Coriobacteriaceae sp. complete genome.</title>
        <authorList>
            <person name="Looft T."/>
            <person name="Bayles D.O."/>
            <person name="Stanton T.B."/>
        </authorList>
    </citation>
    <scope>NUCLEOTIDE SEQUENCE [LARGE SCALE GENOMIC DNA]</scope>
    <source>
        <strain evidence="4">68-1-3</strain>
    </source>
</reference>
<dbReference type="Proteomes" id="UP000031121">
    <property type="component" value="Chromosome"/>
</dbReference>
<dbReference type="PANTHER" id="PTHR33219">
    <property type="entry name" value="YLMG HOMOLOG PROTEIN 2, CHLOROPLASTIC"/>
    <property type="match status" value="1"/>
</dbReference>
<dbReference type="STRING" id="1531429.JI75_06250"/>
<dbReference type="HOGENOM" id="CLU_136788_4_0_11"/>
<evidence type="ECO:0000313" key="3">
    <source>
        <dbReference type="EMBL" id="AJC12313.1"/>
    </source>
</evidence>
<keyword evidence="2" id="KW-0812">Transmembrane</keyword>
<dbReference type="RefSeq" id="WP_039689537.1">
    <property type="nucleotide sequence ID" value="NZ_CP009302.1"/>
</dbReference>
<keyword evidence="2" id="KW-0472">Membrane</keyword>
<gene>
    <name evidence="3" type="ORF">JI75_06250</name>
</gene>
<evidence type="ECO:0000256" key="1">
    <source>
        <dbReference type="ARBA" id="ARBA00010894"/>
    </source>
</evidence>
<sequence length="86" mass="9660">MISLKYLLVSLADAYSTIIFIYVLMSWIPTSSGIIGDIYRVLGKVCDPYLNLFRRLIPPIGGMVDVTPIVALLVLQFGVRLIIRLF</sequence>
<keyword evidence="4" id="KW-1185">Reference proteome</keyword>
<reference evidence="3 4" key="2">
    <citation type="journal article" date="2015" name="Genome Announc.">
        <title>Complete Genome Sequence of Coriobacteriaceae Strain 68-1-3, a Novel Mucus-Degrading Isolate from the Swine Intestinal Tract.</title>
        <authorList>
            <person name="Looft T."/>
            <person name="Bayles D.O."/>
            <person name="Alt D.P."/>
            <person name="Stanton T.B."/>
        </authorList>
    </citation>
    <scope>NUCLEOTIDE SEQUENCE [LARGE SCALE GENOMIC DNA]</scope>
    <source>
        <strain evidence="3 4">68-1-3</strain>
    </source>
</reference>
<dbReference type="GO" id="GO:0016020">
    <property type="term" value="C:membrane"/>
    <property type="evidence" value="ECO:0007669"/>
    <property type="project" value="InterPro"/>
</dbReference>
<feature type="transmembrane region" description="Helical" evidence="2">
    <location>
        <begin position="7"/>
        <end position="28"/>
    </location>
</feature>
<dbReference type="EMBL" id="CP009302">
    <property type="protein sequence ID" value="AJC12313.1"/>
    <property type="molecule type" value="Genomic_DNA"/>
</dbReference>
<comment type="similarity">
    <text evidence="1">Belongs to the YggT family.</text>
</comment>
<evidence type="ECO:0000256" key="2">
    <source>
        <dbReference type="SAM" id="Phobius"/>
    </source>
</evidence>
<dbReference type="PANTHER" id="PTHR33219:SF14">
    <property type="entry name" value="PROTEIN COFACTOR ASSEMBLY OF COMPLEX C SUBUNIT B CCB3, CHLOROPLASTIC-RELATED"/>
    <property type="match status" value="1"/>
</dbReference>
<feature type="transmembrane region" description="Helical" evidence="2">
    <location>
        <begin position="60"/>
        <end position="83"/>
    </location>
</feature>
<proteinExistence type="inferred from homology"/>
<dbReference type="InterPro" id="IPR003425">
    <property type="entry name" value="CCB3/YggT"/>
</dbReference>
<dbReference type="Pfam" id="PF02325">
    <property type="entry name" value="CCB3_YggT"/>
    <property type="match status" value="1"/>
</dbReference>
<dbReference type="AlphaFoldDB" id="A0A0A8B660"/>
<protein>
    <recommendedName>
        <fullName evidence="5">YggT family protein</fullName>
    </recommendedName>
</protein>
<dbReference type="OrthoDB" id="9806665at2"/>
<dbReference type="KEGG" id="cbac:JI75_06250"/>
<keyword evidence="2" id="KW-1133">Transmembrane helix</keyword>